<dbReference type="Gene3D" id="4.10.60.10">
    <property type="entry name" value="Zinc finger, CCHC-type"/>
    <property type="match status" value="1"/>
</dbReference>
<dbReference type="InterPro" id="IPR005162">
    <property type="entry name" value="Retrotrans_gag_dom"/>
</dbReference>
<dbReference type="InterPro" id="IPR032567">
    <property type="entry name" value="RTL1-rel"/>
</dbReference>
<feature type="domain" description="CCHC-type" evidence="1">
    <location>
        <begin position="253"/>
        <end position="269"/>
    </location>
</feature>
<protein>
    <submittedName>
        <fullName evidence="2">Reverse transcriptase domain-containing protein</fullName>
    </submittedName>
</protein>
<keyword evidence="2" id="KW-0695">RNA-directed DNA polymerase</keyword>
<dbReference type="Pfam" id="PF08284">
    <property type="entry name" value="RVP_2"/>
    <property type="match status" value="1"/>
</dbReference>
<name>A0ABQ5C333_9ASTR</name>
<proteinExistence type="predicted"/>
<dbReference type="EMBL" id="BQNB010013843">
    <property type="protein sequence ID" value="GJT20899.1"/>
    <property type="molecule type" value="Genomic_DNA"/>
</dbReference>
<gene>
    <name evidence="2" type="ORF">Tco_0890836</name>
</gene>
<reference evidence="2" key="1">
    <citation type="journal article" date="2022" name="Int. J. Mol. Sci.">
        <title>Draft Genome of Tanacetum Coccineum: Genomic Comparison of Closely Related Tanacetum-Family Plants.</title>
        <authorList>
            <person name="Yamashiro T."/>
            <person name="Shiraishi A."/>
            <person name="Nakayama K."/>
            <person name="Satake H."/>
        </authorList>
    </citation>
    <scope>NUCLEOTIDE SEQUENCE</scope>
</reference>
<keyword evidence="2" id="KW-0808">Transferase</keyword>
<reference evidence="2" key="2">
    <citation type="submission" date="2022-01" db="EMBL/GenBank/DDBJ databases">
        <authorList>
            <person name="Yamashiro T."/>
            <person name="Shiraishi A."/>
            <person name="Satake H."/>
            <person name="Nakayama K."/>
        </authorList>
    </citation>
    <scope>NUCLEOTIDE SEQUENCE</scope>
</reference>
<evidence type="ECO:0000313" key="3">
    <source>
        <dbReference type="Proteomes" id="UP001151760"/>
    </source>
</evidence>
<sequence>MAPKQTTRSTTVPKTTNTTSVINAQLQAMIDQGVTTALMLIEVRMAMTAIIREQVMESVFHINNCTVENQVKFATCTLHSVAITWWNTHVKTVGYDAVYDMTWKTLMKMMTDKYCPRNEIKKLEMEIWDLKVKESDKIEKYVGGLPDMIFGSVVASKPKTMQDEVEIETELMDKKIRTLAERQTESKRKTGEKKPYRGSKPLCAKCNYHHDGPCAPKCHKCNKVGHFARDYRGTVNANNANNQRGTGSGQRPTCFKYGAQGHFKRECTKLKNNNNYGNQGRNANAPAKVYAVGHTGTDPDSNVMTDLMPIELGSFNAIIGMDWLAKYQAIIVCAEKIVRIPWGNETLIVHGDGSNRGNETRLNIISCTKTQKYLLKGCQVFLAHVTTKKAKDNSKEKRLEDVPIVQDFPEVFPEHLSGLPPTRQVKFQIDLVPGAAPVVLISRREEWIVLNVHRLPRAEQVNGEESLSPPKDR</sequence>
<evidence type="ECO:0000313" key="2">
    <source>
        <dbReference type="EMBL" id="GJT20899.1"/>
    </source>
</evidence>
<dbReference type="GO" id="GO:0003964">
    <property type="term" value="F:RNA-directed DNA polymerase activity"/>
    <property type="evidence" value="ECO:0007669"/>
    <property type="project" value="UniProtKB-KW"/>
</dbReference>
<dbReference type="SUPFAM" id="SSF57756">
    <property type="entry name" value="Retrovirus zinc finger-like domains"/>
    <property type="match status" value="1"/>
</dbReference>
<dbReference type="Pfam" id="PF00098">
    <property type="entry name" value="zf-CCHC"/>
    <property type="match status" value="1"/>
</dbReference>
<dbReference type="PANTHER" id="PTHR15503">
    <property type="entry name" value="LDOC1 RELATED"/>
    <property type="match status" value="1"/>
</dbReference>
<keyword evidence="2" id="KW-0548">Nucleotidyltransferase</keyword>
<comment type="caution">
    <text evidence="2">The sequence shown here is derived from an EMBL/GenBank/DDBJ whole genome shotgun (WGS) entry which is preliminary data.</text>
</comment>
<organism evidence="2 3">
    <name type="scientific">Tanacetum coccineum</name>
    <dbReference type="NCBI Taxonomy" id="301880"/>
    <lineage>
        <taxon>Eukaryota</taxon>
        <taxon>Viridiplantae</taxon>
        <taxon>Streptophyta</taxon>
        <taxon>Embryophyta</taxon>
        <taxon>Tracheophyta</taxon>
        <taxon>Spermatophyta</taxon>
        <taxon>Magnoliopsida</taxon>
        <taxon>eudicotyledons</taxon>
        <taxon>Gunneridae</taxon>
        <taxon>Pentapetalae</taxon>
        <taxon>asterids</taxon>
        <taxon>campanulids</taxon>
        <taxon>Asterales</taxon>
        <taxon>Asteraceae</taxon>
        <taxon>Asteroideae</taxon>
        <taxon>Anthemideae</taxon>
        <taxon>Anthemidinae</taxon>
        <taxon>Tanacetum</taxon>
    </lineage>
</organism>
<dbReference type="Proteomes" id="UP001151760">
    <property type="component" value="Unassembled WGS sequence"/>
</dbReference>
<evidence type="ECO:0000259" key="1">
    <source>
        <dbReference type="SMART" id="SM00343"/>
    </source>
</evidence>
<dbReference type="Pfam" id="PF03732">
    <property type="entry name" value="Retrotrans_gag"/>
    <property type="match status" value="1"/>
</dbReference>
<dbReference type="SMART" id="SM00343">
    <property type="entry name" value="ZnF_C2HC"/>
    <property type="match status" value="2"/>
</dbReference>
<keyword evidence="3" id="KW-1185">Reference proteome</keyword>
<accession>A0ABQ5C333</accession>
<dbReference type="InterPro" id="IPR001878">
    <property type="entry name" value="Znf_CCHC"/>
</dbReference>
<dbReference type="InterPro" id="IPR036875">
    <property type="entry name" value="Znf_CCHC_sf"/>
</dbReference>
<dbReference type="PANTHER" id="PTHR15503:SF45">
    <property type="entry name" value="RNA-DIRECTED DNA POLYMERASE HOMOLOG"/>
    <property type="match status" value="1"/>
</dbReference>
<feature type="domain" description="CCHC-type" evidence="1">
    <location>
        <begin position="217"/>
        <end position="233"/>
    </location>
</feature>